<reference evidence="3" key="1">
    <citation type="submission" date="2013-02" db="EMBL/GenBank/DDBJ databases">
        <authorList>
            <person name="Hughes D."/>
        </authorList>
    </citation>
    <scope>NUCLEOTIDE SEQUENCE</scope>
    <source>
        <strain>Durham</strain>
        <strain evidence="3">NC isolate 2 -- Noor lab</strain>
    </source>
</reference>
<keyword evidence="3" id="KW-1185">Reference proteome</keyword>
<dbReference type="Proteomes" id="UP000015102">
    <property type="component" value="Unassembled WGS sequence"/>
</dbReference>
<organism evidence="2 3">
    <name type="scientific">Megaselia scalaris</name>
    <name type="common">Humpbacked fly</name>
    <name type="synonym">Phora scalaris</name>
    <dbReference type="NCBI Taxonomy" id="36166"/>
    <lineage>
        <taxon>Eukaryota</taxon>
        <taxon>Metazoa</taxon>
        <taxon>Ecdysozoa</taxon>
        <taxon>Arthropoda</taxon>
        <taxon>Hexapoda</taxon>
        <taxon>Insecta</taxon>
        <taxon>Pterygota</taxon>
        <taxon>Neoptera</taxon>
        <taxon>Endopterygota</taxon>
        <taxon>Diptera</taxon>
        <taxon>Brachycera</taxon>
        <taxon>Muscomorpha</taxon>
        <taxon>Platypezoidea</taxon>
        <taxon>Phoridae</taxon>
        <taxon>Megaseliini</taxon>
        <taxon>Megaselia</taxon>
    </lineage>
</organism>
<evidence type="ECO:0000313" key="3">
    <source>
        <dbReference type="Proteomes" id="UP000015102"/>
    </source>
</evidence>
<accession>T1GUT9</accession>
<dbReference type="AlphaFoldDB" id="T1GUT9"/>
<evidence type="ECO:0000256" key="1">
    <source>
        <dbReference type="SAM" id="MobiDB-lite"/>
    </source>
</evidence>
<proteinExistence type="predicted"/>
<dbReference type="EMBL" id="CAQQ02099248">
    <property type="status" value="NOT_ANNOTATED_CDS"/>
    <property type="molecule type" value="Genomic_DNA"/>
</dbReference>
<dbReference type="STRING" id="36166.T1GUT9"/>
<feature type="region of interest" description="Disordered" evidence="1">
    <location>
        <begin position="23"/>
        <end position="48"/>
    </location>
</feature>
<protein>
    <submittedName>
        <fullName evidence="2">Uncharacterized protein</fullName>
    </submittedName>
</protein>
<dbReference type="EnsemblMetazoa" id="MESCA007510-RA">
    <property type="protein sequence ID" value="MESCA007510-PA"/>
    <property type="gene ID" value="MESCA007510"/>
</dbReference>
<name>T1GUT9_MEGSC</name>
<sequence length="69" mass="7916">MYDEKNPDVVPYNEVDAEYKLKSETQTPSGHLGHSTDTELTNKSTDDRGMIYQNKLPQDELHYAELSIN</sequence>
<reference evidence="2" key="2">
    <citation type="submission" date="2015-06" db="UniProtKB">
        <authorList>
            <consortium name="EnsemblMetazoa"/>
        </authorList>
    </citation>
    <scope>IDENTIFICATION</scope>
</reference>
<evidence type="ECO:0000313" key="2">
    <source>
        <dbReference type="EnsemblMetazoa" id="MESCA007510-PA"/>
    </source>
</evidence>
<dbReference type="HOGENOM" id="CLU_2783230_0_0_1"/>